<dbReference type="PANTHER" id="PTHR43591">
    <property type="entry name" value="METHYLTRANSFERASE"/>
    <property type="match status" value="1"/>
</dbReference>
<comment type="caution">
    <text evidence="2">The sequence shown here is derived from an EMBL/GenBank/DDBJ whole genome shotgun (WGS) entry which is preliminary data.</text>
</comment>
<keyword evidence="2" id="KW-0489">Methyltransferase</keyword>
<dbReference type="CDD" id="cd02440">
    <property type="entry name" value="AdoMet_MTases"/>
    <property type="match status" value="1"/>
</dbReference>
<keyword evidence="3" id="KW-1185">Reference proteome</keyword>
<dbReference type="GO" id="GO:0008757">
    <property type="term" value="F:S-adenosylmethionine-dependent methyltransferase activity"/>
    <property type="evidence" value="ECO:0007669"/>
    <property type="project" value="InterPro"/>
</dbReference>
<dbReference type="Gene3D" id="3.40.50.150">
    <property type="entry name" value="Vaccinia Virus protein VP39"/>
    <property type="match status" value="1"/>
</dbReference>
<evidence type="ECO:0000313" key="3">
    <source>
        <dbReference type="Proteomes" id="UP000274920"/>
    </source>
</evidence>
<dbReference type="AlphaFoldDB" id="A0A426DJB6"/>
<name>A0A426DJB6_9FIRM</name>
<evidence type="ECO:0000313" key="2">
    <source>
        <dbReference type="EMBL" id="RRK32888.1"/>
    </source>
</evidence>
<evidence type="ECO:0000259" key="1">
    <source>
        <dbReference type="Pfam" id="PF08241"/>
    </source>
</evidence>
<gene>
    <name evidence="2" type="ORF">EBB54_17130</name>
</gene>
<protein>
    <submittedName>
        <fullName evidence="2">Class I SAM-dependent methyltransferase</fullName>
    </submittedName>
</protein>
<dbReference type="GO" id="GO:0032259">
    <property type="term" value="P:methylation"/>
    <property type="evidence" value="ECO:0007669"/>
    <property type="project" value="UniProtKB-KW"/>
</dbReference>
<dbReference type="SUPFAM" id="SSF53335">
    <property type="entry name" value="S-adenosyl-L-methionine-dependent methyltransferases"/>
    <property type="match status" value="1"/>
</dbReference>
<dbReference type="EMBL" id="RHJS01000002">
    <property type="protein sequence ID" value="RRK32888.1"/>
    <property type="molecule type" value="Genomic_DNA"/>
</dbReference>
<reference evidence="2" key="1">
    <citation type="submission" date="2018-10" db="EMBL/GenBank/DDBJ databases">
        <title>Schaedlerella arabinophila gen. nov. sp. nov., isolated from the mouse intestinal tract and comparative analysis with the genome of the closely related altered Schaedler flora strain ASF502.</title>
        <authorList>
            <person name="Miyake S."/>
            <person name="Soh M."/>
            <person name="Seedorf H."/>
        </authorList>
    </citation>
    <scope>NUCLEOTIDE SEQUENCE [LARGE SCALE GENOMIC DNA]</scope>
    <source>
        <strain evidence="2">DSM 106076</strain>
    </source>
</reference>
<feature type="domain" description="Methyltransferase type 11" evidence="1">
    <location>
        <begin position="37"/>
        <end position="133"/>
    </location>
</feature>
<organism evidence="2 3">
    <name type="scientific">Schaedlerella arabinosiphila</name>
    <dbReference type="NCBI Taxonomy" id="2044587"/>
    <lineage>
        <taxon>Bacteria</taxon>
        <taxon>Bacillati</taxon>
        <taxon>Bacillota</taxon>
        <taxon>Clostridia</taxon>
        <taxon>Lachnospirales</taxon>
        <taxon>Lachnospiraceae</taxon>
        <taxon>Schaedlerella</taxon>
    </lineage>
</organism>
<keyword evidence="2" id="KW-0808">Transferase</keyword>
<dbReference type="Pfam" id="PF08241">
    <property type="entry name" value="Methyltransf_11"/>
    <property type="match status" value="1"/>
</dbReference>
<dbReference type="RefSeq" id="WP_125128299.1">
    <property type="nucleotide sequence ID" value="NZ_RHJS01000002.1"/>
</dbReference>
<dbReference type="PANTHER" id="PTHR43591:SF110">
    <property type="entry name" value="RHODANESE DOMAIN-CONTAINING PROTEIN"/>
    <property type="match status" value="1"/>
</dbReference>
<dbReference type="InterPro" id="IPR013216">
    <property type="entry name" value="Methyltransf_11"/>
</dbReference>
<dbReference type="InterPro" id="IPR029063">
    <property type="entry name" value="SAM-dependent_MTases_sf"/>
</dbReference>
<dbReference type="Proteomes" id="UP000274920">
    <property type="component" value="Unassembled WGS sequence"/>
</dbReference>
<proteinExistence type="predicted"/>
<accession>A0A426DJB6</accession>
<sequence length="250" mass="28335">METNLPLAKAFEIRPERFRLLEKGMPYTAWEPGMKILEAGCSVGEASAYLASEKELDVTAFDISGELISRAVEKHGGGEGKKLWYLCADAAELPFEDESFDGLFSESAFSPIPKKNEALREYGRVLKPGGRLLLHDFVIRNSGEELLREEVVHIPCFAGVQTKECYEDMLQKAGFRRIRYQEEYGELIRITLWLCKVYKVGIGEIGGYLSRYFHSGESGCKGCGETAQKTDTFFRRAELSYCQMVYEKCR</sequence>